<keyword evidence="3" id="KW-0732">Signal</keyword>
<feature type="compositionally biased region" description="Low complexity" evidence="1">
    <location>
        <begin position="147"/>
        <end position="195"/>
    </location>
</feature>
<keyword evidence="5" id="KW-1185">Reference proteome</keyword>
<feature type="signal peptide" evidence="3">
    <location>
        <begin position="1"/>
        <end position="23"/>
    </location>
</feature>
<dbReference type="Proteomes" id="UP000800981">
    <property type="component" value="Unassembled WGS sequence"/>
</dbReference>
<organism evidence="4 5">
    <name type="scientific">Motilibacter deserti</name>
    <dbReference type="NCBI Taxonomy" id="2714956"/>
    <lineage>
        <taxon>Bacteria</taxon>
        <taxon>Bacillati</taxon>
        <taxon>Actinomycetota</taxon>
        <taxon>Actinomycetes</taxon>
        <taxon>Motilibacterales</taxon>
        <taxon>Motilibacteraceae</taxon>
        <taxon>Motilibacter</taxon>
    </lineage>
</organism>
<evidence type="ECO:0000313" key="4">
    <source>
        <dbReference type="EMBL" id="NHC14858.1"/>
    </source>
</evidence>
<evidence type="ECO:0000256" key="2">
    <source>
        <dbReference type="SAM" id="Phobius"/>
    </source>
</evidence>
<comment type="caution">
    <text evidence="4">The sequence shown here is derived from an EMBL/GenBank/DDBJ whole genome shotgun (WGS) entry which is preliminary data.</text>
</comment>
<dbReference type="RefSeq" id="WP_166282689.1">
    <property type="nucleotide sequence ID" value="NZ_JAANNP010000011.1"/>
</dbReference>
<evidence type="ECO:0000256" key="1">
    <source>
        <dbReference type="SAM" id="MobiDB-lite"/>
    </source>
</evidence>
<evidence type="ECO:0000256" key="3">
    <source>
        <dbReference type="SAM" id="SignalP"/>
    </source>
</evidence>
<feature type="transmembrane region" description="Helical" evidence="2">
    <location>
        <begin position="224"/>
        <end position="242"/>
    </location>
</feature>
<proteinExistence type="predicted"/>
<dbReference type="EMBL" id="JAANNP010000011">
    <property type="protein sequence ID" value="NHC14858.1"/>
    <property type="molecule type" value="Genomic_DNA"/>
</dbReference>
<sequence length="251" mass="24734">MKPVWGAAALLTVACVAAPPAAADEVERRPLLVVPESGRDVSPMSLQTTGSCTLPATNVVGLVRGPGFPEAGQVVVGNTDVGVSSSAAFSLPLGDTLRSYAAQQQPPAPLKGTYELVLSCREPLGPSLLEYRAELVLPGDGTYTLKPVGAGRPAGSAPGPSAATPGASAPVAAPGAPTPSAAPGTAAPGAGAPSAAGPPPGPSAAAVATPQVQTVASSHRTSRLGLSALLLVLALAFLIALWRPFAGKRHS</sequence>
<accession>A0ABX0GWE6</accession>
<reference evidence="4 5" key="1">
    <citation type="submission" date="2020-03" db="EMBL/GenBank/DDBJ databases">
        <title>Two novel Motilibacter sp.</title>
        <authorList>
            <person name="Liu S."/>
        </authorList>
    </citation>
    <scope>NUCLEOTIDE SEQUENCE [LARGE SCALE GENOMIC DNA]</scope>
    <source>
        <strain evidence="4 5">E257</strain>
    </source>
</reference>
<protein>
    <submittedName>
        <fullName evidence="4">Uncharacterized protein</fullName>
    </submittedName>
</protein>
<feature type="chain" id="PRO_5046796154" evidence="3">
    <location>
        <begin position="24"/>
        <end position="251"/>
    </location>
</feature>
<keyword evidence="2" id="KW-0812">Transmembrane</keyword>
<keyword evidence="2" id="KW-1133">Transmembrane helix</keyword>
<name>A0ABX0GWE6_9ACTN</name>
<gene>
    <name evidence="4" type="ORF">G9H71_13805</name>
</gene>
<keyword evidence="2" id="KW-0472">Membrane</keyword>
<dbReference type="PROSITE" id="PS51257">
    <property type="entry name" value="PROKAR_LIPOPROTEIN"/>
    <property type="match status" value="1"/>
</dbReference>
<evidence type="ECO:0000313" key="5">
    <source>
        <dbReference type="Proteomes" id="UP000800981"/>
    </source>
</evidence>
<feature type="region of interest" description="Disordered" evidence="1">
    <location>
        <begin position="147"/>
        <end position="208"/>
    </location>
</feature>